<name>A0A554VLP1_9FLAO</name>
<gene>
    <name evidence="6" type="ORF">FOF46_10360</name>
</gene>
<keyword evidence="7" id="KW-1185">Reference proteome</keyword>
<keyword evidence="4" id="KW-0472">Membrane</keyword>
<evidence type="ECO:0000313" key="6">
    <source>
        <dbReference type="EMBL" id="TSE09074.1"/>
    </source>
</evidence>
<dbReference type="AlphaFoldDB" id="A0A554VLP1"/>
<dbReference type="EMBL" id="VLNR01000017">
    <property type="protein sequence ID" value="TSE09074.1"/>
    <property type="molecule type" value="Genomic_DNA"/>
</dbReference>
<dbReference type="Proteomes" id="UP000318833">
    <property type="component" value="Unassembled WGS sequence"/>
</dbReference>
<accession>A0A554VLP1</accession>
<evidence type="ECO:0000256" key="4">
    <source>
        <dbReference type="ARBA" id="ARBA00023136"/>
    </source>
</evidence>
<evidence type="ECO:0000256" key="3">
    <source>
        <dbReference type="ARBA" id="ARBA00022989"/>
    </source>
</evidence>
<keyword evidence="3" id="KW-1133">Transmembrane helix</keyword>
<proteinExistence type="predicted"/>
<evidence type="ECO:0000256" key="2">
    <source>
        <dbReference type="ARBA" id="ARBA00022692"/>
    </source>
</evidence>
<evidence type="ECO:0000256" key="1">
    <source>
        <dbReference type="ARBA" id="ARBA00004141"/>
    </source>
</evidence>
<comment type="subcellular location">
    <subcellularLocation>
        <location evidence="1">Membrane</location>
        <topology evidence="1">Multi-pass membrane protein</topology>
    </subcellularLocation>
</comment>
<feature type="domain" description="NarX-like N-terminal" evidence="5">
    <location>
        <begin position="176"/>
        <end position="257"/>
    </location>
</feature>
<comment type="caution">
    <text evidence="6">The sequence shown here is derived from an EMBL/GenBank/DDBJ whole genome shotgun (WGS) entry which is preliminary data.</text>
</comment>
<keyword evidence="2" id="KW-0812">Transmembrane</keyword>
<reference evidence="6 7" key="1">
    <citation type="submission" date="2019-07" db="EMBL/GenBank/DDBJ databases">
        <title>The draft genome sequence of Aquimarina algiphila M91.</title>
        <authorList>
            <person name="Meng X."/>
        </authorList>
    </citation>
    <scope>NUCLEOTIDE SEQUENCE [LARGE SCALE GENOMIC DNA]</scope>
    <source>
        <strain evidence="6 7">M91</strain>
    </source>
</reference>
<evidence type="ECO:0000259" key="5">
    <source>
        <dbReference type="Pfam" id="PF13675"/>
    </source>
</evidence>
<feature type="domain" description="NarX-like N-terminal" evidence="5">
    <location>
        <begin position="40"/>
        <end position="121"/>
    </location>
</feature>
<dbReference type="Pfam" id="PF13675">
    <property type="entry name" value="PilJ"/>
    <property type="match status" value="2"/>
</dbReference>
<sequence length="290" mass="33043">MKKEIFTLKFMVILFFIGIMMPVSNTIIAQQSNSYGMLNFNKAVNISGKQRMLSQKIAKAYLYIVENPSDAVAKRDLLTSKLIFEKQNSILLQNSGYKVTKDRIATVESIWKEFKKLIETTPNYDNAKKIIEMNTDLLKASNNVVSAIIVESKGANNSQESLLEDDSLGEEDTELKQIINMAGRQRMLSQRLALYYFANQPTIKDKNSEQMLKNVYNELDGAISMLLISNFNNTRIDEKLGVAMSKWDQVKSNKDKLFKQGIKPADMYRISNELTKAFNAVTSLYEKVKL</sequence>
<dbReference type="RefSeq" id="WP_143916410.1">
    <property type="nucleotide sequence ID" value="NZ_CANLFO010000021.1"/>
</dbReference>
<dbReference type="GO" id="GO:0016020">
    <property type="term" value="C:membrane"/>
    <property type="evidence" value="ECO:0007669"/>
    <property type="project" value="UniProtKB-SubCell"/>
</dbReference>
<dbReference type="InterPro" id="IPR029095">
    <property type="entry name" value="NarX-like_N"/>
</dbReference>
<protein>
    <recommendedName>
        <fullName evidence="5">NarX-like N-terminal domain-containing protein</fullName>
    </recommendedName>
</protein>
<evidence type="ECO:0000313" key="7">
    <source>
        <dbReference type="Proteomes" id="UP000318833"/>
    </source>
</evidence>
<organism evidence="6 7">
    <name type="scientific">Aquimarina algiphila</name>
    <dbReference type="NCBI Taxonomy" id="2047982"/>
    <lineage>
        <taxon>Bacteria</taxon>
        <taxon>Pseudomonadati</taxon>
        <taxon>Bacteroidota</taxon>
        <taxon>Flavobacteriia</taxon>
        <taxon>Flavobacteriales</taxon>
        <taxon>Flavobacteriaceae</taxon>
        <taxon>Aquimarina</taxon>
    </lineage>
</organism>
<dbReference type="OrthoDB" id="952521at2"/>